<dbReference type="EMBL" id="LCAB01000003">
    <property type="protein sequence ID" value="KKR83620.1"/>
    <property type="molecule type" value="Genomic_DNA"/>
</dbReference>
<name>A0A0G0WH24_9BACT</name>
<evidence type="ECO:0000256" key="1">
    <source>
        <dbReference type="SAM" id="Phobius"/>
    </source>
</evidence>
<evidence type="ECO:0000313" key="3">
    <source>
        <dbReference type="Proteomes" id="UP000034601"/>
    </source>
</evidence>
<protein>
    <recommendedName>
        <fullName evidence="4">Cohesin domain-containing protein</fullName>
    </recommendedName>
</protein>
<reference evidence="2 3" key="1">
    <citation type="journal article" date="2015" name="Nature">
        <title>rRNA introns, odd ribosomes, and small enigmatic genomes across a large radiation of phyla.</title>
        <authorList>
            <person name="Brown C.T."/>
            <person name="Hug L.A."/>
            <person name="Thomas B.C."/>
            <person name="Sharon I."/>
            <person name="Castelle C.J."/>
            <person name="Singh A."/>
            <person name="Wilkins M.J."/>
            <person name="Williams K.H."/>
            <person name="Banfield J.F."/>
        </authorList>
    </citation>
    <scope>NUCLEOTIDE SEQUENCE [LARGE SCALE GENOMIC DNA]</scope>
</reference>
<keyword evidence="1" id="KW-1133">Transmembrane helix</keyword>
<dbReference type="GO" id="GO:0030246">
    <property type="term" value="F:carbohydrate binding"/>
    <property type="evidence" value="ECO:0007669"/>
    <property type="project" value="InterPro"/>
</dbReference>
<comment type="caution">
    <text evidence="2">The sequence shown here is derived from an EMBL/GenBank/DDBJ whole genome shotgun (WGS) entry which is preliminary data.</text>
</comment>
<dbReference type="Gene3D" id="2.60.40.680">
    <property type="match status" value="1"/>
</dbReference>
<sequence length="197" mass="21124">MEELLTGLKLNRKGVLTLVILTGVLLGLVLAVYLVGQRQIFQPKAYESIVQPVIISGSETSLSLKAPQEVQAGQEAAVVVYIHSDSDPSNLFAAKIKFPADLLKVEGFKTDRSFITNWASQSFDNSKGTITLIGGVPSPGVKTQAGEEGIIMAEIIFKAQAAGLVNLTLGDSAIFRNSDNANILTTKREASFESKEE</sequence>
<keyword evidence="1" id="KW-0472">Membrane</keyword>
<evidence type="ECO:0008006" key="4">
    <source>
        <dbReference type="Google" id="ProtNLM"/>
    </source>
</evidence>
<dbReference type="AlphaFoldDB" id="A0A0G0WH24"/>
<keyword evidence="1" id="KW-0812">Transmembrane</keyword>
<proteinExistence type="predicted"/>
<dbReference type="InterPro" id="IPR008965">
    <property type="entry name" value="CBM2/CBM3_carb-bd_dom_sf"/>
</dbReference>
<evidence type="ECO:0000313" key="2">
    <source>
        <dbReference type="EMBL" id="KKR83620.1"/>
    </source>
</evidence>
<accession>A0A0G0WH24</accession>
<dbReference type="SUPFAM" id="SSF49384">
    <property type="entry name" value="Carbohydrate-binding domain"/>
    <property type="match status" value="1"/>
</dbReference>
<organism evidence="2 3">
    <name type="scientific">Candidatus Daviesbacteria bacterium GW2011_GWA2_40_9</name>
    <dbReference type="NCBI Taxonomy" id="1618424"/>
    <lineage>
        <taxon>Bacteria</taxon>
        <taxon>Candidatus Daviesiibacteriota</taxon>
    </lineage>
</organism>
<dbReference type="Proteomes" id="UP000034601">
    <property type="component" value="Unassembled WGS sequence"/>
</dbReference>
<feature type="transmembrane region" description="Helical" evidence="1">
    <location>
        <begin position="15"/>
        <end position="35"/>
    </location>
</feature>
<gene>
    <name evidence="2" type="ORF">UU29_C0003G0022</name>
</gene>